<dbReference type="GO" id="GO:0051015">
    <property type="term" value="F:actin filament binding"/>
    <property type="evidence" value="ECO:0007669"/>
    <property type="project" value="InterPro"/>
</dbReference>
<dbReference type="Pfam" id="PF02736">
    <property type="entry name" value="Myosin_N"/>
    <property type="match status" value="1"/>
</dbReference>
<reference evidence="13 14" key="1">
    <citation type="submission" date="2017-04" db="EMBL/GenBank/DDBJ databases">
        <title>Draft genome of the yeast Clavispora lusitaniae type strain CBS 6936.</title>
        <authorList>
            <person name="Durrens P."/>
            <person name="Klopp C."/>
            <person name="Biteau N."/>
            <person name="Fitton-Ouhabi V."/>
            <person name="Dementhon K."/>
            <person name="Accoceberry I."/>
            <person name="Sherman D.J."/>
            <person name="Noel T."/>
        </authorList>
    </citation>
    <scope>NUCLEOTIDE SEQUENCE [LARGE SCALE GENOMIC DNA]</scope>
    <source>
        <strain evidence="13 14">CBS 6936</strain>
    </source>
</reference>
<evidence type="ECO:0000256" key="2">
    <source>
        <dbReference type="ARBA" id="ARBA00022741"/>
    </source>
</evidence>
<evidence type="ECO:0000259" key="12">
    <source>
        <dbReference type="PROSITE" id="PS51844"/>
    </source>
</evidence>
<feature type="region of interest" description="Disordered" evidence="10">
    <location>
        <begin position="1446"/>
        <end position="1465"/>
    </location>
</feature>
<dbReference type="Gene3D" id="3.40.850.10">
    <property type="entry name" value="Kinesin motor domain"/>
    <property type="match status" value="1"/>
</dbReference>
<dbReference type="Gene3D" id="4.10.270.10">
    <property type="entry name" value="Myosin, subunit A"/>
    <property type="match status" value="1"/>
</dbReference>
<evidence type="ECO:0000256" key="6">
    <source>
        <dbReference type="ARBA" id="ARBA00023175"/>
    </source>
</evidence>
<evidence type="ECO:0000256" key="4">
    <source>
        <dbReference type="ARBA" id="ARBA00023054"/>
    </source>
</evidence>
<dbReference type="GO" id="GO:0016459">
    <property type="term" value="C:myosin complex"/>
    <property type="evidence" value="ECO:0007669"/>
    <property type="project" value="UniProtKB-KW"/>
</dbReference>
<keyword evidence="6 8" id="KW-0505">Motor protein</keyword>
<proteinExistence type="inferred from homology"/>
<comment type="similarity">
    <text evidence="1 8">Belongs to the TRAFAC class myosin-kinesin ATPase superfamily. Myosin family.</text>
</comment>
<dbReference type="Gene3D" id="1.10.10.820">
    <property type="match status" value="1"/>
</dbReference>
<dbReference type="GO" id="GO:0005737">
    <property type="term" value="C:cytoplasm"/>
    <property type="evidence" value="ECO:0007669"/>
    <property type="project" value="UniProtKB-ARBA"/>
</dbReference>
<evidence type="ECO:0000256" key="7">
    <source>
        <dbReference type="ARBA" id="ARBA00023203"/>
    </source>
</evidence>
<dbReference type="GO" id="GO:0005524">
    <property type="term" value="F:ATP binding"/>
    <property type="evidence" value="ECO:0007669"/>
    <property type="project" value="UniProtKB-UniRule"/>
</dbReference>
<feature type="coiled-coil region" evidence="9">
    <location>
        <begin position="1493"/>
        <end position="1986"/>
    </location>
</feature>
<feature type="domain" description="Myosin N-terminal SH3-like" evidence="12">
    <location>
        <begin position="13"/>
        <end position="66"/>
    </location>
</feature>
<keyword evidence="4 9" id="KW-0175">Coiled coil</keyword>
<feature type="binding site" evidence="8">
    <location>
        <begin position="166"/>
        <end position="173"/>
    </location>
    <ligand>
        <name>ATP</name>
        <dbReference type="ChEBI" id="CHEBI:30616"/>
    </ligand>
</feature>
<dbReference type="GO" id="GO:0016020">
    <property type="term" value="C:membrane"/>
    <property type="evidence" value="ECO:0007669"/>
    <property type="project" value="TreeGrafter"/>
</dbReference>
<protein>
    <submittedName>
        <fullName evidence="13">Myosin</fullName>
    </submittedName>
</protein>
<dbReference type="CDD" id="cd01377">
    <property type="entry name" value="MYSc_class_II"/>
    <property type="match status" value="1"/>
</dbReference>
<feature type="region of interest" description="Disordered" evidence="10">
    <location>
        <begin position="1106"/>
        <end position="1242"/>
    </location>
</feature>
<feature type="compositionally biased region" description="Basic and acidic residues" evidence="10">
    <location>
        <begin position="1106"/>
        <end position="1140"/>
    </location>
</feature>
<dbReference type="SMART" id="SM00242">
    <property type="entry name" value="MYSc"/>
    <property type="match status" value="1"/>
</dbReference>
<dbReference type="FunFam" id="1.10.10.820:FF:000001">
    <property type="entry name" value="Myosin heavy chain"/>
    <property type="match status" value="1"/>
</dbReference>
<dbReference type="SUPFAM" id="SSF57997">
    <property type="entry name" value="Tropomyosin"/>
    <property type="match status" value="1"/>
</dbReference>
<feature type="compositionally biased region" description="Polar residues" evidence="10">
    <location>
        <begin position="1448"/>
        <end position="1465"/>
    </location>
</feature>
<keyword evidence="3 8" id="KW-0067">ATP-binding</keyword>
<dbReference type="PRINTS" id="PR00193">
    <property type="entry name" value="MYOSINHEAVY"/>
</dbReference>
<dbReference type="Gene3D" id="2.30.30.360">
    <property type="entry name" value="Myosin S1 fragment, N-terminal"/>
    <property type="match status" value="1"/>
</dbReference>
<keyword evidence="7 8" id="KW-0009">Actin-binding</keyword>
<dbReference type="InterPro" id="IPR008989">
    <property type="entry name" value="Myosin_S1_N"/>
</dbReference>
<dbReference type="InterPro" id="IPR027417">
    <property type="entry name" value="P-loop_NTPase"/>
</dbReference>
<dbReference type="PROSITE" id="PS51844">
    <property type="entry name" value="SH3_LIKE"/>
    <property type="match status" value="1"/>
</dbReference>
<sequence length="1992" mass="230972">MQTSAPMSDDDFSAKNWVWVPDKDEVFVRGCITDYLANNTVRVTVKNGAQDVVKEMAQSQLENCNPAKFNKCNDMAELTHLNEPSVIYNLYLRYSDDLIYTYSGLFLVAINPYKKLPIYEPATLKKFHVAQDGQDERLPPHIFAIAENTYRNLMANKKDQSILVTGESGAGKTENTKKIIQYLSSISSTPQNDSLNDIHNKILQANPILESFGNAKTIKNNNSSRFGKFVKIFFSSQGLISGATIDYYLLEKSRVSHQSKDERNYHAFYQFLRGEDPQVLAEKYNLKLPASDYKYLSASSISIPNVDDAREFRILKEAFGIMGFSAEEMESIFGCLAIILLLGNVEFTSWKSEQANFAPDSRIDTIAAMLGVSEEELSRNLLRPKVKAGREYVQKSKKASEVKNTIDAFAKHLYEKIFQYIIVRINKSLLEEDVSGENFIGVLDIAGFEIFDTNSFEQLCINFTNEKLQQFFNHHSFILEQSEYLREDIQWEFIDFGLDLQPTIDLIETKQPMGVLEILDEQCILPKASEETFMDKLLETWGNGESKKFRPNKIRKGFVIDHYAGLVEYNIENWLQKNTDPVSENLLALLPPSSNKFISELFSTVDSSDSNNGRSKPRLKTVSQKHKEQLSFLMQQLSSTEPHFVRCILPNLSKKPNKFDKELVLHQLRCNGVLEGIRIARAGYPNKMTFDEFFSRYSILNAVDVFTRNVKTNCELILKHIQLDPECYKIGISKLFFKNGILGKLEELRDLSLKNIITNFQSILRGQNARTKIKKQIAVIQASQVIARNFQRLDGLINQSESPWLKLFLNLKPMLEDSVKVLDSNEMNESLKKLNGKLKDTETERAALSEENNSLKEKMSHLEEEIQQNSSLMTETTEKLHVLSQKETSMSSKISDLSRELEETKAVSEKLAKEKAELMSTSEELQRKLSETESQLETLRSELTNSKENMEQLEAKLREAEETGKKSMEFENKVTSLTKTHDATVEALNLAKGSIKDLEEKLVSHEETKRKLVTAESEIERMQRELSEMKTDLEGKTTNLEEFKQTHEQLQSKVADLEEQKKTLSSSKDERTKEIDTLKHDLQSKIDNLMITVGGHEDKIAKHEAEKTDLERSINELTAKKTSLEKEVEELEKNHKEEINKMQSAFDNEKRSVSENQSEEIRSLKNKLEKESKRVSQLESELKAKETSLSAESKNNKEAQEKISQLNKKLEEAQKYEDQLAGEKKKNQEHLSEIQSTKDKLAAKSKEYRQVMDAFENLKHESKYLTDAKAENLEQIVILKQQVAELEAKLHDKENMPPPVSKVDSKIMEEHATLKLRLNEATAAVRKERFENHKLSEEVNMLRKKVNDSFESPSKRSEYRRSLAYGEDLKFNSSVDNKLGEEIKSLKIRLQQEESNSARAEAYAIELQKKLNKLQAMRGINSYTDYEVKYKESQKRIAELERNLGNVMDSNSTDGTNSPPMEQMSRSSSLGMVSLANGSGDFAKIYRDMSHTLKSTREELNKSKTEILRLKSLLRDSEDELYELKRSNVKISVKDYEGEIARFKVSNETLSKRLEEVEQTSEKFRKRSEEYFEKLELAESAVMISKRRDEQSRKELEQKTTELKLVKEEIRASERVIKQLRQNKSDLEVQLTDSQHREEKLHAKSKSLEEKLQYLNDTYGEKRNAIEEHKREIWSLRDDLKFKQEKETELIRENKRLTIENEELTRVREEVLAENTEVTEENEQLTNTNERLVSEIDSLKNDKQILERKLDSFARQTEALKQLIEENRSQLEVLNSKNSQLEQEKEDLESKVADLQGQVERANSKMELMREHVLDLEKEKEENRKELQEVQKRWDSSDEHYKKARTENLVIVEENESLKTVNIELKQKVQKLEEKLYSNDQLNYLEENMAKLNRDVDDLKHQLYEGEMREQKLHKQVSTLEYENNEKNMQMKKYNDENFNYQNMVGQYKSRVEFLTQDNNEKDLHLKAQERELQELREKVLVFEKERLGRRE</sequence>
<dbReference type="PROSITE" id="PS51456">
    <property type="entry name" value="MYOSIN_MOTOR"/>
    <property type="match status" value="1"/>
</dbReference>
<dbReference type="KEGG" id="clus:A9F13_03g03146"/>
<dbReference type="Gene3D" id="1.20.120.720">
    <property type="entry name" value="Myosin VI head, motor domain, U50 subdomain"/>
    <property type="match status" value="1"/>
</dbReference>
<evidence type="ECO:0000256" key="1">
    <source>
        <dbReference type="ARBA" id="ARBA00008314"/>
    </source>
</evidence>
<dbReference type="SUPFAM" id="SSF52540">
    <property type="entry name" value="P-loop containing nucleoside triphosphate hydrolases"/>
    <property type="match status" value="1"/>
</dbReference>
<comment type="caution">
    <text evidence="13">The sequence shown here is derived from an EMBL/GenBank/DDBJ whole genome shotgun (WGS) entry which is preliminary data.</text>
</comment>
<feature type="region of interest" description="Actin-binding" evidence="8">
    <location>
        <begin position="630"/>
        <end position="652"/>
    </location>
</feature>
<evidence type="ECO:0000256" key="3">
    <source>
        <dbReference type="ARBA" id="ARBA00022840"/>
    </source>
</evidence>
<evidence type="ECO:0000313" key="14">
    <source>
        <dbReference type="Proteomes" id="UP000195602"/>
    </source>
</evidence>
<dbReference type="Gene3D" id="1.20.58.530">
    <property type="match status" value="1"/>
</dbReference>
<dbReference type="PANTHER" id="PTHR13140">
    <property type="entry name" value="MYOSIN"/>
    <property type="match status" value="1"/>
</dbReference>
<evidence type="ECO:0000256" key="10">
    <source>
        <dbReference type="SAM" id="MobiDB-lite"/>
    </source>
</evidence>
<evidence type="ECO:0000256" key="8">
    <source>
        <dbReference type="PROSITE-ProRule" id="PRU00782"/>
    </source>
</evidence>
<dbReference type="InterPro" id="IPR036961">
    <property type="entry name" value="Kinesin_motor_dom_sf"/>
</dbReference>
<evidence type="ECO:0000256" key="5">
    <source>
        <dbReference type="ARBA" id="ARBA00023123"/>
    </source>
</evidence>
<keyword evidence="5 8" id="KW-0518">Myosin</keyword>
<name>A0AA91Q2N2_CLALS</name>
<evidence type="ECO:0000313" key="13">
    <source>
        <dbReference type="EMBL" id="OVF10165.1"/>
    </source>
</evidence>
<feature type="domain" description="Myosin motor" evidence="11">
    <location>
        <begin position="70"/>
        <end position="750"/>
    </location>
</feature>
<evidence type="ECO:0000256" key="9">
    <source>
        <dbReference type="SAM" id="Coils"/>
    </source>
</evidence>
<dbReference type="GO" id="GO:0000146">
    <property type="term" value="F:microfilament motor activity"/>
    <property type="evidence" value="ECO:0007669"/>
    <property type="project" value="TreeGrafter"/>
</dbReference>
<evidence type="ECO:0000259" key="11">
    <source>
        <dbReference type="PROSITE" id="PS51456"/>
    </source>
</evidence>
<feature type="compositionally biased region" description="Basic and acidic residues" evidence="10">
    <location>
        <begin position="1208"/>
        <end position="1242"/>
    </location>
</feature>
<dbReference type="Proteomes" id="UP000195602">
    <property type="component" value="Unassembled WGS sequence"/>
</dbReference>
<keyword evidence="2 8" id="KW-0547">Nucleotide-binding</keyword>
<dbReference type="Pfam" id="PF00063">
    <property type="entry name" value="Myosin_head"/>
    <property type="match status" value="1"/>
</dbReference>
<dbReference type="PROSITE" id="PS50096">
    <property type="entry name" value="IQ"/>
    <property type="match status" value="1"/>
</dbReference>
<organism evidence="13 14">
    <name type="scientific">Clavispora lusitaniae</name>
    <name type="common">Candida lusitaniae</name>
    <dbReference type="NCBI Taxonomy" id="36911"/>
    <lineage>
        <taxon>Eukaryota</taxon>
        <taxon>Fungi</taxon>
        <taxon>Dikarya</taxon>
        <taxon>Ascomycota</taxon>
        <taxon>Saccharomycotina</taxon>
        <taxon>Pichiomycetes</taxon>
        <taxon>Metschnikowiaceae</taxon>
        <taxon>Clavispora</taxon>
    </lineage>
</organism>
<dbReference type="InterPro" id="IPR004009">
    <property type="entry name" value="SH3_Myosin"/>
</dbReference>
<feature type="coiled-coil region" evidence="9">
    <location>
        <begin position="824"/>
        <end position="963"/>
    </location>
</feature>
<dbReference type="EMBL" id="LYUB02000003">
    <property type="protein sequence ID" value="OVF10165.1"/>
    <property type="molecule type" value="Genomic_DNA"/>
</dbReference>
<dbReference type="InterPro" id="IPR001609">
    <property type="entry name" value="Myosin_head_motor_dom-like"/>
</dbReference>
<dbReference type="Gene3D" id="1.10.287.1490">
    <property type="match status" value="1"/>
</dbReference>
<accession>A0AA91Q2N2</accession>
<dbReference type="Gene3D" id="6.20.240.20">
    <property type="match status" value="1"/>
</dbReference>
<dbReference type="GO" id="GO:0007015">
    <property type="term" value="P:actin filament organization"/>
    <property type="evidence" value="ECO:0007669"/>
    <property type="project" value="TreeGrafter"/>
</dbReference>
<gene>
    <name evidence="13" type="ORF">A9F13_03g03146</name>
</gene>
<dbReference type="PANTHER" id="PTHR13140:SF857">
    <property type="entry name" value="MYOSIN-11"/>
    <property type="match status" value="1"/>
</dbReference>
<dbReference type="Gene3D" id="1.20.5.340">
    <property type="match status" value="1"/>
</dbReference>
<feature type="compositionally biased region" description="Basic and acidic residues" evidence="10">
    <location>
        <begin position="1147"/>
        <end position="1186"/>
    </location>
</feature>